<proteinExistence type="predicted"/>
<evidence type="ECO:0000313" key="1">
    <source>
        <dbReference type="EMBL" id="RYR56808.1"/>
    </source>
</evidence>
<reference evidence="1 2" key="1">
    <citation type="submission" date="2019-01" db="EMBL/GenBank/DDBJ databases">
        <title>Sequencing of cultivated peanut Arachis hypogaea provides insights into genome evolution and oil improvement.</title>
        <authorList>
            <person name="Chen X."/>
        </authorList>
    </citation>
    <scope>NUCLEOTIDE SEQUENCE [LARGE SCALE GENOMIC DNA]</scope>
    <source>
        <strain evidence="2">cv. Fuhuasheng</strain>
        <tissue evidence="1">Leaves</tissue>
    </source>
</reference>
<protein>
    <recommendedName>
        <fullName evidence="3">Reverse transcriptase zinc-binding domain-containing protein</fullName>
    </recommendedName>
</protein>
<organism evidence="1 2">
    <name type="scientific">Arachis hypogaea</name>
    <name type="common">Peanut</name>
    <dbReference type="NCBI Taxonomy" id="3818"/>
    <lineage>
        <taxon>Eukaryota</taxon>
        <taxon>Viridiplantae</taxon>
        <taxon>Streptophyta</taxon>
        <taxon>Embryophyta</taxon>
        <taxon>Tracheophyta</taxon>
        <taxon>Spermatophyta</taxon>
        <taxon>Magnoliopsida</taxon>
        <taxon>eudicotyledons</taxon>
        <taxon>Gunneridae</taxon>
        <taxon>Pentapetalae</taxon>
        <taxon>rosids</taxon>
        <taxon>fabids</taxon>
        <taxon>Fabales</taxon>
        <taxon>Fabaceae</taxon>
        <taxon>Papilionoideae</taxon>
        <taxon>50 kb inversion clade</taxon>
        <taxon>dalbergioids sensu lato</taxon>
        <taxon>Dalbergieae</taxon>
        <taxon>Pterocarpus clade</taxon>
        <taxon>Arachis</taxon>
    </lineage>
</organism>
<gene>
    <name evidence="1" type="ORF">Ahy_A05g022515</name>
</gene>
<name>A0A445D0Y4_ARAHY</name>
<evidence type="ECO:0000313" key="2">
    <source>
        <dbReference type="Proteomes" id="UP000289738"/>
    </source>
</evidence>
<sequence length="301" mass="34354">MEFFDVSGHWDTRKLQELLPENVVKNIVAISPPSPWKGTDHLAWGISLDGSFSTKSVYQSLSEGQHTSNTVFRQVWNWQGSEHLTSDDSCPRCHHHDETVIHVLRDCSYAQCIWKYLLPPNFVNSFFNTDLKDWLMQNLTSKNDWPCLFGVATSSIWHFRNKLIFNGQSIPMVTVVSRIKDRSEEFLKVTKSNILPRNFQTTGNLYIAWSRLPTDFVKLNVDGFLYAHRNNAACGEVFKDADGRFLKGFSCNLESDLAAAIKFINHDCSPTHLCAPSSRTIVSWQFACSALFSYTPFVKLT</sequence>
<keyword evidence="2" id="KW-1185">Reference proteome</keyword>
<dbReference type="EMBL" id="SDMP01000005">
    <property type="protein sequence ID" value="RYR56808.1"/>
    <property type="molecule type" value="Genomic_DNA"/>
</dbReference>
<comment type="caution">
    <text evidence="1">The sequence shown here is derived from an EMBL/GenBank/DDBJ whole genome shotgun (WGS) entry which is preliminary data.</text>
</comment>
<evidence type="ECO:0008006" key="3">
    <source>
        <dbReference type="Google" id="ProtNLM"/>
    </source>
</evidence>
<dbReference type="AlphaFoldDB" id="A0A445D0Y4"/>
<dbReference type="Proteomes" id="UP000289738">
    <property type="component" value="Chromosome A05"/>
</dbReference>
<accession>A0A445D0Y4</accession>